<keyword evidence="3" id="KW-1185">Reference proteome</keyword>
<dbReference type="AlphaFoldDB" id="A0A8J5IPR1"/>
<dbReference type="EMBL" id="JAENGY010003191">
    <property type="protein sequence ID" value="KAG6942253.1"/>
    <property type="molecule type" value="Genomic_DNA"/>
</dbReference>
<feature type="compositionally biased region" description="Basic and acidic residues" evidence="1">
    <location>
        <begin position="85"/>
        <end position="94"/>
    </location>
</feature>
<accession>A0A8J5IPR1</accession>
<sequence length="119" mass="13519">MRRIRAGERWREIITALLPVMREGWADVDLLLDPFFLHLLNDADRVRWYPEATSRAQNVGDPNQHQGEPHNLLAALTECDTSDPWRNHCRDRPQAHPARRIGRLPNKFNPPGGAGGASP</sequence>
<dbReference type="Proteomes" id="UP000709295">
    <property type="component" value="Unassembled WGS sequence"/>
</dbReference>
<name>A0A8J5IPR1_9STRA</name>
<organism evidence="2 3">
    <name type="scientific">Phytophthora aleatoria</name>
    <dbReference type="NCBI Taxonomy" id="2496075"/>
    <lineage>
        <taxon>Eukaryota</taxon>
        <taxon>Sar</taxon>
        <taxon>Stramenopiles</taxon>
        <taxon>Oomycota</taxon>
        <taxon>Peronosporomycetes</taxon>
        <taxon>Peronosporales</taxon>
        <taxon>Peronosporaceae</taxon>
        <taxon>Phytophthora</taxon>
    </lineage>
</organism>
<proteinExistence type="predicted"/>
<protein>
    <submittedName>
        <fullName evidence="2">Uncharacterized protein</fullName>
    </submittedName>
</protein>
<evidence type="ECO:0000313" key="2">
    <source>
        <dbReference type="EMBL" id="KAG6942253.1"/>
    </source>
</evidence>
<gene>
    <name evidence="2" type="ORF">JG688_00018233</name>
</gene>
<evidence type="ECO:0000256" key="1">
    <source>
        <dbReference type="SAM" id="MobiDB-lite"/>
    </source>
</evidence>
<evidence type="ECO:0000313" key="3">
    <source>
        <dbReference type="Proteomes" id="UP000709295"/>
    </source>
</evidence>
<comment type="caution">
    <text evidence="2">The sequence shown here is derived from an EMBL/GenBank/DDBJ whole genome shotgun (WGS) entry which is preliminary data.</text>
</comment>
<reference evidence="2" key="1">
    <citation type="submission" date="2021-01" db="EMBL/GenBank/DDBJ databases">
        <title>Phytophthora aleatoria, a newly-described species from Pinus radiata is distinct from Phytophthora cactorum isolates based on comparative genomics.</title>
        <authorList>
            <person name="Mcdougal R."/>
            <person name="Panda P."/>
            <person name="Williams N."/>
            <person name="Studholme D.J."/>
        </authorList>
    </citation>
    <scope>NUCLEOTIDE SEQUENCE</scope>
    <source>
        <strain evidence="2">NZFS 4037</strain>
    </source>
</reference>
<feature type="region of interest" description="Disordered" evidence="1">
    <location>
        <begin position="85"/>
        <end position="119"/>
    </location>
</feature>